<dbReference type="NCBIfam" id="TIGR03373">
    <property type="entry name" value="VI_minor_4"/>
    <property type="match status" value="1"/>
</dbReference>
<dbReference type="InterPro" id="IPR038225">
    <property type="entry name" value="TagF_sf"/>
</dbReference>
<name>A0ABY6MSB6_9BURK</name>
<evidence type="ECO:0000313" key="1">
    <source>
        <dbReference type="EMBL" id="UZD54884.1"/>
    </source>
</evidence>
<dbReference type="RefSeq" id="WP_264892553.1">
    <property type="nucleotide sequence ID" value="NZ_CP110257.1"/>
</dbReference>
<evidence type="ECO:0000313" key="2">
    <source>
        <dbReference type="Proteomes" id="UP001163266"/>
    </source>
</evidence>
<dbReference type="Gene3D" id="3.40.1730.10">
    <property type="entry name" value="pa0076 domain"/>
    <property type="match status" value="1"/>
</dbReference>
<accession>A0ABY6MSB6</accession>
<sequence>MSAPTVALALAYFGKLPTRGDFLRSPGQAALTQSLDRWLTQGMELLSTDPRWKLHYDRVAPMHFAFVGTRGRLGLAGQLTASHDASGRRFPFVMVGLFDIAQPSAAVLTHAPSSLARVWAQLERLSQQACGGEADAARVLATLGQQDVQADVRPQAHAAPFQDFLGLHTVGGLETQLRQAGHALSLRRTVLAVGLLLQPVLTQGLTQFERGLVLPLPGDPLYRALVASWWLALVSPFLQRHDFEVSLFVRTVPRPQLVVGFNGASARTFRGLMNGDDAHEDLVDVSQAEWIDDALGSSYGLRKLSSHLQQPELPLQLALDGFQEAFLGL</sequence>
<organism evidence="1 2">
    <name type="scientific">Caldimonas aquatica</name>
    <dbReference type="NCBI Taxonomy" id="376175"/>
    <lineage>
        <taxon>Bacteria</taxon>
        <taxon>Pseudomonadati</taxon>
        <taxon>Pseudomonadota</taxon>
        <taxon>Betaproteobacteria</taxon>
        <taxon>Burkholderiales</taxon>
        <taxon>Sphaerotilaceae</taxon>
        <taxon>Caldimonas</taxon>
    </lineage>
</organism>
<protein>
    <submittedName>
        <fullName evidence="1">Type VI secretion system-associated protein TagF</fullName>
    </submittedName>
</protein>
<keyword evidence="2" id="KW-1185">Reference proteome</keyword>
<dbReference type="Pfam" id="PF09867">
    <property type="entry name" value="TagF_N"/>
    <property type="match status" value="1"/>
</dbReference>
<dbReference type="EMBL" id="CP110257">
    <property type="protein sequence ID" value="UZD54884.1"/>
    <property type="molecule type" value="Genomic_DNA"/>
</dbReference>
<dbReference type="InterPro" id="IPR017748">
    <property type="entry name" value="TagF"/>
</dbReference>
<gene>
    <name evidence="1" type="primary">tagF</name>
    <name evidence="1" type="ORF">OMP39_14665</name>
</gene>
<reference evidence="1" key="1">
    <citation type="submission" date="2022-10" db="EMBL/GenBank/DDBJ databases">
        <title>Complete genome sequence of Schlegelella aquatica LMG 23380.</title>
        <authorList>
            <person name="Musilova J."/>
            <person name="Kourilova X."/>
            <person name="Bezdicek M."/>
            <person name="Hermankova K."/>
            <person name="Obruca S."/>
            <person name="Sedlar K."/>
        </authorList>
    </citation>
    <scope>NUCLEOTIDE SEQUENCE</scope>
    <source>
        <strain evidence="1">LMG 23380</strain>
    </source>
</reference>
<proteinExistence type="predicted"/>
<dbReference type="Proteomes" id="UP001163266">
    <property type="component" value="Chromosome"/>
</dbReference>